<evidence type="ECO:0000313" key="3">
    <source>
        <dbReference type="Proteomes" id="UP000033092"/>
    </source>
</evidence>
<evidence type="ECO:0000256" key="1">
    <source>
        <dbReference type="SAM" id="Phobius"/>
    </source>
</evidence>
<keyword evidence="1" id="KW-0812">Transmembrane</keyword>
<name>A0A0E3LBX2_9EURY</name>
<dbReference type="HOGENOM" id="CLU_2820969_0_0_2"/>
<organism evidence="2 3">
    <name type="scientific">Methanosarcina siciliae HI350</name>
    <dbReference type="NCBI Taxonomy" id="1434119"/>
    <lineage>
        <taxon>Archaea</taxon>
        <taxon>Methanobacteriati</taxon>
        <taxon>Methanobacteriota</taxon>
        <taxon>Stenosarchaea group</taxon>
        <taxon>Methanomicrobia</taxon>
        <taxon>Methanosarcinales</taxon>
        <taxon>Methanosarcinaceae</taxon>
        <taxon>Methanosarcina</taxon>
    </lineage>
</organism>
<gene>
    <name evidence="2" type="ORF">MSSIH_3826</name>
</gene>
<dbReference type="InterPro" id="IPR012874">
    <property type="entry name" value="DUF1673_METspp"/>
</dbReference>
<dbReference type="EMBL" id="CP009507">
    <property type="protein sequence ID" value="AKB34516.1"/>
    <property type="molecule type" value="Genomic_DNA"/>
</dbReference>
<dbReference type="Pfam" id="PF07895">
    <property type="entry name" value="DUF1673"/>
    <property type="match status" value="1"/>
</dbReference>
<sequence>MDVFTESIRKLMGWCPNAKEGVENNMGLSRKNTLLIFLIALLIAIIAIVYYLTSEPQSFAFRVIHT</sequence>
<feature type="transmembrane region" description="Helical" evidence="1">
    <location>
        <begin position="34"/>
        <end position="53"/>
    </location>
</feature>
<protein>
    <submittedName>
        <fullName evidence="2">Uncharacterized protein</fullName>
    </submittedName>
</protein>
<keyword evidence="1" id="KW-0472">Membrane</keyword>
<reference evidence="2 3" key="1">
    <citation type="submission" date="2014-07" db="EMBL/GenBank/DDBJ databases">
        <title>Methanogenic archaea and the global carbon cycle.</title>
        <authorList>
            <person name="Henriksen J.R."/>
            <person name="Luke J."/>
            <person name="Reinhart S."/>
            <person name="Benedict M.N."/>
            <person name="Youngblut N.D."/>
            <person name="Metcalf M.E."/>
            <person name="Whitaker R.J."/>
            <person name="Metcalf W.W."/>
        </authorList>
    </citation>
    <scope>NUCLEOTIDE SEQUENCE [LARGE SCALE GENOMIC DNA]</scope>
    <source>
        <strain evidence="2 3">HI350</strain>
    </source>
</reference>
<dbReference type="Proteomes" id="UP000033092">
    <property type="component" value="Chromosome"/>
</dbReference>
<dbReference type="RefSeq" id="WP_390175968.1">
    <property type="nucleotide sequence ID" value="NZ_CP009507.1"/>
</dbReference>
<proteinExistence type="predicted"/>
<evidence type="ECO:0000313" key="2">
    <source>
        <dbReference type="EMBL" id="AKB34516.1"/>
    </source>
</evidence>
<keyword evidence="1" id="KW-1133">Transmembrane helix</keyword>
<dbReference type="AlphaFoldDB" id="A0A0E3LBX2"/>
<dbReference type="GeneID" id="95642121"/>
<dbReference type="PATRIC" id="fig|1434119.4.peg.4960"/>
<dbReference type="KEGG" id="msz:MSSIH_3826"/>
<accession>A0A0E3LBX2</accession>